<evidence type="ECO:0000256" key="4">
    <source>
        <dbReference type="ARBA" id="ARBA00022679"/>
    </source>
</evidence>
<evidence type="ECO:0000256" key="1">
    <source>
        <dbReference type="ARBA" id="ARBA00004240"/>
    </source>
</evidence>
<protein>
    <submittedName>
        <fullName evidence="7">Multidrug MFS transporter</fullName>
    </submittedName>
</protein>
<keyword evidence="5" id="KW-0256">Endoplasmic reticulum</keyword>
<evidence type="ECO:0000256" key="3">
    <source>
        <dbReference type="ARBA" id="ARBA00022676"/>
    </source>
</evidence>
<dbReference type="RefSeq" id="WP_002311296.1">
    <property type="nucleotide sequence ID" value="NZ_AP019394.1"/>
</dbReference>
<comment type="similarity">
    <text evidence="2">Belongs to the glycosyltransferase 28 family.</text>
</comment>
<evidence type="ECO:0000259" key="6">
    <source>
        <dbReference type="Pfam" id="PF04101"/>
    </source>
</evidence>
<evidence type="ECO:0000256" key="5">
    <source>
        <dbReference type="ARBA" id="ARBA00022824"/>
    </source>
</evidence>
<dbReference type="Pfam" id="PF04101">
    <property type="entry name" value="Glyco_tran_28_C"/>
    <property type="match status" value="1"/>
</dbReference>
<dbReference type="SUPFAM" id="SSF53756">
    <property type="entry name" value="UDP-Glycosyltransferase/glycogen phosphorylase"/>
    <property type="match status" value="1"/>
</dbReference>
<dbReference type="InterPro" id="IPR007235">
    <property type="entry name" value="Glyco_trans_28_C"/>
</dbReference>
<dbReference type="Proteomes" id="UP000224303">
    <property type="component" value="Unassembled WGS sequence"/>
</dbReference>
<sequence length="163" mass="19161">MIFVTVGTHEQQFDRLIKEIDRLKESRLISEEIFMQTGFCNYIPKTCDFQQFLSYEQMEEYIDRARLVITHGGPSTFMNVLKKGKKPIVVPRQKRFSEHVNDHQLEFAEAVKKKGYDIYVLKEINELLNLLNNSKNDIEIKVNSNNLKFCEKLESIVNSLDIK</sequence>
<name>A0A2D0BGD0_ENTFC</name>
<dbReference type="GO" id="GO:0016758">
    <property type="term" value="F:hexosyltransferase activity"/>
    <property type="evidence" value="ECO:0007669"/>
    <property type="project" value="InterPro"/>
</dbReference>
<dbReference type="NCBIfam" id="NF041548">
    <property type="entry name" value="PssE"/>
    <property type="match status" value="1"/>
</dbReference>
<dbReference type="Gene3D" id="3.40.50.2000">
    <property type="entry name" value="Glycogen Phosphorylase B"/>
    <property type="match status" value="1"/>
</dbReference>
<dbReference type="PANTHER" id="PTHR12867:SF6">
    <property type="entry name" value="N-ACETYLGLUCOSAMINYLDIPHOSPHODOLICHOL N-ACETYLGLUCOSAMINYLTRANSFERASE"/>
    <property type="match status" value="1"/>
</dbReference>
<keyword evidence="3" id="KW-0328">Glycosyltransferase</keyword>
<dbReference type="InterPro" id="IPR039042">
    <property type="entry name" value="Alg13-like"/>
</dbReference>
<evidence type="ECO:0000313" key="7">
    <source>
        <dbReference type="EMBL" id="PHL22852.1"/>
    </source>
</evidence>
<comment type="caution">
    <text evidence="7">The sequence shown here is derived from an EMBL/GenBank/DDBJ whole genome shotgun (WGS) entry which is preliminary data.</text>
</comment>
<dbReference type="PANTHER" id="PTHR12867">
    <property type="entry name" value="GLYCOSYL TRANSFERASE-RELATED"/>
    <property type="match status" value="1"/>
</dbReference>
<evidence type="ECO:0000256" key="2">
    <source>
        <dbReference type="ARBA" id="ARBA00006962"/>
    </source>
</evidence>
<dbReference type="EMBL" id="PCGC01000001">
    <property type="protein sequence ID" value="PHL22852.1"/>
    <property type="molecule type" value="Genomic_DNA"/>
</dbReference>
<evidence type="ECO:0000313" key="8">
    <source>
        <dbReference type="Proteomes" id="UP000224303"/>
    </source>
</evidence>
<dbReference type="InterPro" id="IPR048097">
    <property type="entry name" value="Cps14G-like"/>
</dbReference>
<reference evidence="7 8" key="1">
    <citation type="submission" date="2017-10" db="EMBL/GenBank/DDBJ databases">
        <title>Draft genomes of the Enterococcus faecium isolated from human feces before and after Helicobacter pylori eradication therapy.</title>
        <authorList>
            <person name="Prianichniikov N.A."/>
            <person name="Glushchenko O.E."/>
            <person name="Malakhova M.V."/>
        </authorList>
    </citation>
    <scope>NUCLEOTIDE SEQUENCE [LARGE SCALE GENOMIC DNA]</scope>
    <source>
        <strain evidence="7 8">Hp_5-7</strain>
    </source>
</reference>
<dbReference type="AlphaFoldDB" id="A0A2D0BGD0"/>
<gene>
    <name evidence="7" type="ORF">CQR37_00035</name>
</gene>
<feature type="domain" description="Glycosyl transferase family 28 C-terminal" evidence="6">
    <location>
        <begin position="1"/>
        <end position="137"/>
    </location>
</feature>
<comment type="subcellular location">
    <subcellularLocation>
        <location evidence="1">Endoplasmic reticulum</location>
    </subcellularLocation>
</comment>
<dbReference type="GO" id="GO:0006488">
    <property type="term" value="P:dolichol-linked oligosaccharide biosynthetic process"/>
    <property type="evidence" value="ECO:0007669"/>
    <property type="project" value="InterPro"/>
</dbReference>
<organism evidence="7 8">
    <name type="scientific">Enterococcus faecium</name>
    <name type="common">Streptococcus faecium</name>
    <dbReference type="NCBI Taxonomy" id="1352"/>
    <lineage>
        <taxon>Bacteria</taxon>
        <taxon>Bacillati</taxon>
        <taxon>Bacillota</taxon>
        <taxon>Bacilli</taxon>
        <taxon>Lactobacillales</taxon>
        <taxon>Enterococcaceae</taxon>
        <taxon>Enterococcus</taxon>
    </lineage>
</organism>
<keyword evidence="4" id="KW-0808">Transferase</keyword>
<accession>A0A2D0BGD0</accession>
<proteinExistence type="inferred from homology"/>